<evidence type="ECO:0000313" key="1">
    <source>
        <dbReference type="Proteomes" id="UP000887580"/>
    </source>
</evidence>
<evidence type="ECO:0000313" key="2">
    <source>
        <dbReference type="WBParaSite" id="PS1159_v2.g8117.t1"/>
    </source>
</evidence>
<proteinExistence type="predicted"/>
<sequence length="382" mass="44113">MAFLRRTAETASKAVYQTANEIKRRMSDAVASDMTPKARKYVGYWLLACSAGVYVAVSAGGLTRLAESAMKMTDRHPFRWIPPIGQKAWEEEFEHYKTFDEYDLLTVEDRSALTLDMFKFKWSLVYCHRMGGRSLFLLFFGPCIYFWKKGYFNAVLKKRMLLAGILMAAQIPIGWWMLHSGLHRELMANKEKPGVSQYRMATHLIVPFFMYGIFLYSGLSMFLTPQDHSNIAKIGRLRFLGKGLIAMLLIGSTMGSFLTALDAAEPEYARKWLPDDLFVMVPKWKNVFENPVTVQFIHRYLGYITFALINATYFIGRRMHLHPRAMTALKGMMALGYSQLVLGITTLYFRDPAVLAWLHQNFSIILFTFLIWLVHEIRRLPK</sequence>
<dbReference type="Proteomes" id="UP000887580">
    <property type="component" value="Unplaced"/>
</dbReference>
<name>A0AC35GRI9_9BILA</name>
<accession>A0AC35GRI9</accession>
<dbReference type="WBParaSite" id="PS1159_v2.g8117.t1">
    <property type="protein sequence ID" value="PS1159_v2.g8117.t1"/>
    <property type="gene ID" value="PS1159_v2.g8117"/>
</dbReference>
<organism evidence="1 2">
    <name type="scientific">Panagrolaimus sp. PS1159</name>
    <dbReference type="NCBI Taxonomy" id="55785"/>
    <lineage>
        <taxon>Eukaryota</taxon>
        <taxon>Metazoa</taxon>
        <taxon>Ecdysozoa</taxon>
        <taxon>Nematoda</taxon>
        <taxon>Chromadorea</taxon>
        <taxon>Rhabditida</taxon>
        <taxon>Tylenchina</taxon>
        <taxon>Panagrolaimomorpha</taxon>
        <taxon>Panagrolaimoidea</taxon>
        <taxon>Panagrolaimidae</taxon>
        <taxon>Panagrolaimus</taxon>
    </lineage>
</organism>
<reference evidence="2" key="1">
    <citation type="submission" date="2022-11" db="UniProtKB">
        <authorList>
            <consortium name="WormBaseParasite"/>
        </authorList>
    </citation>
    <scope>IDENTIFICATION</scope>
</reference>
<protein>
    <submittedName>
        <fullName evidence="2">Uncharacterized protein</fullName>
    </submittedName>
</protein>